<organism evidence="2 3">
    <name type="scientific">Trypanosoma equiperdum</name>
    <dbReference type="NCBI Taxonomy" id="5694"/>
    <lineage>
        <taxon>Eukaryota</taxon>
        <taxon>Discoba</taxon>
        <taxon>Euglenozoa</taxon>
        <taxon>Kinetoplastea</taxon>
        <taxon>Metakinetoplastina</taxon>
        <taxon>Trypanosomatida</taxon>
        <taxon>Trypanosomatidae</taxon>
        <taxon>Trypanosoma</taxon>
    </lineage>
</organism>
<dbReference type="VEuPathDB" id="TriTrypDB:TEOVI_000865100"/>
<protein>
    <submittedName>
        <fullName evidence="2">Class I transcription factor A, subunit 2</fullName>
    </submittedName>
</protein>
<dbReference type="RefSeq" id="XP_067076191.1">
    <property type="nucleotide sequence ID" value="XM_067220090.1"/>
</dbReference>
<dbReference type="Proteomes" id="UP000195570">
    <property type="component" value="Unassembled WGS sequence"/>
</dbReference>
<comment type="caution">
    <text evidence="2">The sequence shown here is derived from an EMBL/GenBank/DDBJ whole genome shotgun (WGS) entry which is preliminary data.</text>
</comment>
<feature type="compositionally biased region" description="Polar residues" evidence="1">
    <location>
        <begin position="337"/>
        <end position="349"/>
    </location>
</feature>
<keyword evidence="3" id="KW-1185">Reference proteome</keyword>
<proteinExistence type="predicted"/>
<evidence type="ECO:0000313" key="3">
    <source>
        <dbReference type="Proteomes" id="UP000195570"/>
    </source>
</evidence>
<reference evidence="2" key="1">
    <citation type="submission" date="2016-09" db="EMBL/GenBank/DDBJ databases">
        <authorList>
            <person name="Hebert L."/>
            <person name="Moumen B."/>
        </authorList>
    </citation>
    <scope>NUCLEOTIDE SEQUENCE [LARGE SCALE GENOMIC DNA]</scope>
    <source>
        <strain evidence="2">OVI</strain>
    </source>
</reference>
<feature type="region of interest" description="Disordered" evidence="1">
    <location>
        <begin position="272"/>
        <end position="350"/>
    </location>
</feature>
<evidence type="ECO:0000256" key="1">
    <source>
        <dbReference type="SAM" id="MobiDB-lite"/>
    </source>
</evidence>
<name>A0A1G4HYP6_TRYEQ</name>
<sequence length="421" mass="48214">MPEVGTQVYWYDFEDAPPPWKNEEELAKMLELSSSIEGPISDARHMLVQPREVYISMRTKLRNRQQPCNRYWSIVLEPHFGPLLGMNMVMRELKVEMVTRGEAEEAVNGVVEEFNAMSQLYSATDGANDGLGTALSGKSAQAMDVKVAPFLEVVRKLCEPRNLDVVEWNRDELRRRGRIAFTDLLYHKRVVMIVDTSKPHFLICLPVTHKKRLTDKREVYCMQLLAPTASPVPWRRLTKYALVSPRAREFVIITITKRDSVKNSNLSSDVIGAAPEAKSASQKDLEDGEDGDYDDEEAEDEYDNDDDDDEEDDGDEDENSNDGDNRPRKRARVADSVDNSETDSLNNNEDYPFLNEIDAYERMRTGSAPIFSAEDRVPDDPLFNTPVATYRRASRATREGRDWVYRFTHQNDRNKLFALTN</sequence>
<accession>A0A1G4HYP6</accession>
<gene>
    <name evidence="2" type="ORF">TEOVI_000865100</name>
</gene>
<feature type="compositionally biased region" description="Acidic residues" evidence="1">
    <location>
        <begin position="286"/>
        <end position="321"/>
    </location>
</feature>
<evidence type="ECO:0000313" key="2">
    <source>
        <dbReference type="EMBL" id="SCU64421.1"/>
    </source>
</evidence>
<dbReference type="GeneID" id="92382585"/>
<dbReference type="AlphaFoldDB" id="A0A1G4HYP6"/>
<dbReference type="EMBL" id="CZPT02000058">
    <property type="protein sequence ID" value="SCU64421.1"/>
    <property type="molecule type" value="Genomic_DNA"/>
</dbReference>